<keyword evidence="4 7" id="KW-0626">Porin</keyword>
<keyword evidence="7" id="KW-0406">Ion transport</keyword>
<dbReference type="InterPro" id="IPR003684">
    <property type="entry name" value="Porin_alphabac"/>
</dbReference>
<dbReference type="GO" id="GO:0006811">
    <property type="term" value="P:monoatomic ion transport"/>
    <property type="evidence" value="ECO:0007669"/>
    <property type="project" value="UniProtKB-KW"/>
</dbReference>
<evidence type="ECO:0000256" key="3">
    <source>
        <dbReference type="ARBA" id="ARBA00022452"/>
    </source>
</evidence>
<keyword evidence="7" id="KW-0812">Transmembrane</keyword>
<name>A0A9X2BXD6_9PROT</name>
<feature type="region of interest" description="Disordered" evidence="8">
    <location>
        <begin position="212"/>
        <end position="232"/>
    </location>
</feature>
<feature type="region of interest" description="Disordered" evidence="8">
    <location>
        <begin position="1"/>
        <end position="26"/>
    </location>
</feature>
<dbReference type="SUPFAM" id="SSF56935">
    <property type="entry name" value="Porins"/>
    <property type="match status" value="1"/>
</dbReference>
<comment type="caution">
    <text evidence="9">The sequence shown here is derived from an EMBL/GenBank/DDBJ whole genome shotgun (WGS) entry which is preliminary data.</text>
</comment>
<gene>
    <name evidence="9" type="ORF">M0638_22280</name>
</gene>
<evidence type="ECO:0000256" key="1">
    <source>
        <dbReference type="ARBA" id="ARBA00009521"/>
    </source>
</evidence>
<keyword evidence="2 7" id="KW-0813">Transport</keyword>
<dbReference type="GO" id="GO:0046930">
    <property type="term" value="C:pore complex"/>
    <property type="evidence" value="ECO:0007669"/>
    <property type="project" value="UniProtKB-KW"/>
</dbReference>
<feature type="compositionally biased region" description="Basic and acidic residues" evidence="8">
    <location>
        <begin position="1"/>
        <end position="11"/>
    </location>
</feature>
<dbReference type="RefSeq" id="WP_248669161.1">
    <property type="nucleotide sequence ID" value="NZ_JALPRX010000105.1"/>
</dbReference>
<comment type="function">
    <text evidence="7">Forms passive diffusion pores that allow small molecular weight hydrophilic materials across the outer membrane.</text>
</comment>
<feature type="compositionally biased region" description="Low complexity" evidence="8">
    <location>
        <begin position="125"/>
        <end position="136"/>
    </location>
</feature>
<dbReference type="GO" id="GO:0015288">
    <property type="term" value="F:porin activity"/>
    <property type="evidence" value="ECO:0007669"/>
    <property type="project" value="UniProtKB-KW"/>
</dbReference>
<keyword evidence="3 7" id="KW-1134">Transmembrane beta strand</keyword>
<comment type="domain">
    <text evidence="7">Consists of 16-stranded beta-barrel sheets, with large surface-exposed loops, that form a transmembrane pore at the center of each barrel. The pore is partially ocluded by a peptide loop that folds into the pore lumen.</text>
</comment>
<dbReference type="Proteomes" id="UP001139516">
    <property type="component" value="Unassembled WGS sequence"/>
</dbReference>
<organism evidence="9 10">
    <name type="scientific">Roseomonas acroporae</name>
    <dbReference type="NCBI Taxonomy" id="2937791"/>
    <lineage>
        <taxon>Bacteria</taxon>
        <taxon>Pseudomonadati</taxon>
        <taxon>Pseudomonadota</taxon>
        <taxon>Alphaproteobacteria</taxon>
        <taxon>Acetobacterales</taxon>
        <taxon>Roseomonadaceae</taxon>
        <taxon>Roseomonas</taxon>
    </lineage>
</organism>
<keyword evidence="10" id="KW-1185">Reference proteome</keyword>
<keyword evidence="5 7" id="KW-0472">Membrane</keyword>
<evidence type="ECO:0000256" key="2">
    <source>
        <dbReference type="ARBA" id="ARBA00022448"/>
    </source>
</evidence>
<proteinExistence type="inferred from homology"/>
<feature type="compositionally biased region" description="Low complexity" evidence="8">
    <location>
        <begin position="101"/>
        <end position="117"/>
    </location>
</feature>
<dbReference type="GO" id="GO:0009279">
    <property type="term" value="C:cell outer membrane"/>
    <property type="evidence" value="ECO:0007669"/>
    <property type="project" value="UniProtKB-SubCell"/>
</dbReference>
<sequence>MGDFLSTDRHAAGAAQRGRPRPPKRQFAHPGWLVLCAAGLATPALAQSNEASELAALRQQNAALQQMLQRMEQRLDALERRSGPAHAQAAAGGVAGGAAGGAAAVPSRRAGPATAARRPPPGTPPTQAEAAAGASPLQQSAVPGAATGSAVETVAARRSFRQEVDEVLRGDLPGLSMRIPGTDTSVRLYGFAKANLTGDLDSRVRADTTVPMSTPLARSPANRQGGDVGFTGRRSRIGLETLTPTDLGPLRTQIEMDFAGTQPAANSIATSNPYTPRLRQAWASLGGDIFQVLVGQANSVWNEGLIETLNDATNLNQSFVRQAQIRVTGRLAPGLTGQLSLESPITDYASAAGVFYPDSTLNGGASPAFNRAPDLLGRLTYRGDLGEVGLRGLLRQLEVNTRGTAVATTSSGDANAVGWGTALHGNLALYNVLSPAFGADRLLGMVYYGEGIGRYMDGSFAGQSAVTDLGLRGVGRDFGLDTVNSWGFMAGYRHFWSDKFRTNVSYAYARADYPGYTNGFTPGSDAALARIRDQQQIIANLIWSPFGRVNGAAFSPGAVDVGVEYIFNRRDVAGGASMTGAAGLGHGINSRIQATAIARF</sequence>
<comment type="similarity">
    <text evidence="1 7">Belongs to the alphaproteobacteria porin family.</text>
</comment>
<evidence type="ECO:0000256" key="7">
    <source>
        <dbReference type="RuleBase" id="RU364005"/>
    </source>
</evidence>
<comment type="subcellular location">
    <subcellularLocation>
        <location evidence="7">Cell outer membrane</location>
        <topology evidence="7">Multi-pass membrane protein</topology>
    </subcellularLocation>
</comment>
<evidence type="ECO:0000256" key="4">
    <source>
        <dbReference type="ARBA" id="ARBA00023114"/>
    </source>
</evidence>
<feature type="region of interest" description="Disordered" evidence="8">
    <location>
        <begin position="78"/>
        <end position="148"/>
    </location>
</feature>
<evidence type="ECO:0000313" key="9">
    <source>
        <dbReference type="EMBL" id="MCK8787106.1"/>
    </source>
</evidence>
<evidence type="ECO:0000313" key="10">
    <source>
        <dbReference type="Proteomes" id="UP001139516"/>
    </source>
</evidence>
<keyword evidence="6 7" id="KW-0998">Cell outer membrane</keyword>
<dbReference type="Pfam" id="PF02530">
    <property type="entry name" value="Porin_2"/>
    <property type="match status" value="1"/>
</dbReference>
<evidence type="ECO:0000256" key="6">
    <source>
        <dbReference type="ARBA" id="ARBA00023237"/>
    </source>
</evidence>
<dbReference type="EMBL" id="JALPRX010000105">
    <property type="protein sequence ID" value="MCK8787106.1"/>
    <property type="molecule type" value="Genomic_DNA"/>
</dbReference>
<accession>A0A9X2BXD6</accession>
<protein>
    <recommendedName>
        <fullName evidence="7">Porin</fullName>
    </recommendedName>
</protein>
<evidence type="ECO:0000256" key="8">
    <source>
        <dbReference type="SAM" id="MobiDB-lite"/>
    </source>
</evidence>
<dbReference type="AlphaFoldDB" id="A0A9X2BXD6"/>
<reference evidence="9" key="1">
    <citation type="submission" date="2022-04" db="EMBL/GenBank/DDBJ databases">
        <title>Roseomonas acroporae sp. nov., isolated from coral Acropora digitifera.</title>
        <authorList>
            <person name="Sun H."/>
        </authorList>
    </citation>
    <scope>NUCLEOTIDE SEQUENCE</scope>
    <source>
        <strain evidence="9">NAR14</strain>
    </source>
</reference>
<evidence type="ECO:0000256" key="5">
    <source>
        <dbReference type="ARBA" id="ARBA00023136"/>
    </source>
</evidence>